<feature type="transmembrane region" description="Helical" evidence="1">
    <location>
        <begin position="90"/>
        <end position="116"/>
    </location>
</feature>
<reference evidence="3" key="1">
    <citation type="journal article" date="2009" name="Nature">
        <title>Genome sequence and analysis of the Irish potato famine pathogen Phytophthora infestans.</title>
        <authorList>
            <consortium name="The Broad Institute Genome Sequencing Platform"/>
            <person name="Haas B.J."/>
            <person name="Kamoun S."/>
            <person name="Zody M.C."/>
            <person name="Jiang R.H."/>
            <person name="Handsaker R.E."/>
            <person name="Cano L.M."/>
            <person name="Grabherr M."/>
            <person name="Kodira C.D."/>
            <person name="Raffaele S."/>
            <person name="Torto-Alalibo T."/>
            <person name="Bozkurt T.O."/>
            <person name="Ah-Fong A.M."/>
            <person name="Alvarado L."/>
            <person name="Anderson V.L."/>
            <person name="Armstrong M.R."/>
            <person name="Avrova A."/>
            <person name="Baxter L."/>
            <person name="Beynon J."/>
            <person name="Boevink P.C."/>
            <person name="Bollmann S.R."/>
            <person name="Bos J.I."/>
            <person name="Bulone V."/>
            <person name="Cai G."/>
            <person name="Cakir C."/>
            <person name="Carrington J.C."/>
            <person name="Chawner M."/>
            <person name="Conti L."/>
            <person name="Costanzo S."/>
            <person name="Ewan R."/>
            <person name="Fahlgren N."/>
            <person name="Fischbach M.A."/>
            <person name="Fugelstad J."/>
            <person name="Gilroy E.M."/>
            <person name="Gnerre S."/>
            <person name="Green P.J."/>
            <person name="Grenville-Briggs L.J."/>
            <person name="Griffith J."/>
            <person name="Grunwald N.J."/>
            <person name="Horn K."/>
            <person name="Horner N.R."/>
            <person name="Hu C.H."/>
            <person name="Huitema E."/>
            <person name="Jeong D.H."/>
            <person name="Jones A.M."/>
            <person name="Jones J.D."/>
            <person name="Jones R.W."/>
            <person name="Karlsson E.K."/>
            <person name="Kunjeti S.G."/>
            <person name="Lamour K."/>
            <person name="Liu Z."/>
            <person name="Ma L."/>
            <person name="Maclean D."/>
            <person name="Chibucos M.C."/>
            <person name="McDonald H."/>
            <person name="McWalters J."/>
            <person name="Meijer H.J."/>
            <person name="Morgan W."/>
            <person name="Morris P.F."/>
            <person name="Munro C.A."/>
            <person name="O'Neill K."/>
            <person name="Ospina-Giraldo M."/>
            <person name="Pinzon A."/>
            <person name="Pritchard L."/>
            <person name="Ramsahoye B."/>
            <person name="Ren Q."/>
            <person name="Restrepo S."/>
            <person name="Roy S."/>
            <person name="Sadanandom A."/>
            <person name="Savidor A."/>
            <person name="Schornack S."/>
            <person name="Schwartz D.C."/>
            <person name="Schumann U.D."/>
            <person name="Schwessinger B."/>
            <person name="Seyer L."/>
            <person name="Sharpe T."/>
            <person name="Silvar C."/>
            <person name="Song J."/>
            <person name="Studholme D.J."/>
            <person name="Sykes S."/>
            <person name="Thines M."/>
            <person name="van de Vondervoort P.J."/>
            <person name="Phuntumart V."/>
            <person name="Wawra S."/>
            <person name="Weide R."/>
            <person name="Win J."/>
            <person name="Young C."/>
            <person name="Zhou S."/>
            <person name="Fry W."/>
            <person name="Meyers B.C."/>
            <person name="van West P."/>
            <person name="Ristaino J."/>
            <person name="Govers F."/>
            <person name="Birch P.R."/>
            <person name="Whisson S.C."/>
            <person name="Judelson H.S."/>
            <person name="Nusbaum C."/>
        </authorList>
    </citation>
    <scope>NUCLEOTIDE SEQUENCE [LARGE SCALE GENOMIC DNA]</scope>
    <source>
        <strain evidence="3">T30-4</strain>
    </source>
</reference>
<dbReference type="KEGG" id="pif:PITG_12929"/>
<dbReference type="RefSeq" id="XP_002900483.1">
    <property type="nucleotide sequence ID" value="XM_002900437.1"/>
</dbReference>
<evidence type="ECO:0000256" key="1">
    <source>
        <dbReference type="SAM" id="Phobius"/>
    </source>
</evidence>
<dbReference type="HOGENOM" id="CLU_2008390_0_0_1"/>
<dbReference type="EMBL" id="DS028142">
    <property type="protein sequence ID" value="EEY59798.1"/>
    <property type="molecule type" value="Genomic_DNA"/>
</dbReference>
<keyword evidence="3" id="KW-1185">Reference proteome</keyword>
<dbReference type="GeneID" id="9478439"/>
<accession>D0NJW1</accession>
<keyword evidence="1" id="KW-1133">Transmembrane helix</keyword>
<sequence length="124" mass="13469">MSAAWLHTAIVQHMINRIQNTRRHLRAAWVSVQVEFQGRYSVDRLQSLDSYSKSKKTPRLLAVLALMPLPSLAISLLTEVPPLSPPETATMSMAIVAGIAALTVFPLPFGLLAVGLPKAILKSA</sequence>
<dbReference type="Proteomes" id="UP000006643">
    <property type="component" value="Unassembled WGS sequence"/>
</dbReference>
<dbReference type="AlphaFoldDB" id="D0NJW1"/>
<dbReference type="OrthoDB" id="10605038at2759"/>
<protein>
    <submittedName>
        <fullName evidence="2">Transmembrane protein, putative</fullName>
    </submittedName>
</protein>
<evidence type="ECO:0000313" key="3">
    <source>
        <dbReference type="Proteomes" id="UP000006643"/>
    </source>
</evidence>
<keyword evidence="1 2" id="KW-0812">Transmembrane</keyword>
<proteinExistence type="predicted"/>
<organism evidence="2 3">
    <name type="scientific">Phytophthora infestans (strain T30-4)</name>
    <name type="common">Potato late blight agent</name>
    <dbReference type="NCBI Taxonomy" id="403677"/>
    <lineage>
        <taxon>Eukaryota</taxon>
        <taxon>Sar</taxon>
        <taxon>Stramenopiles</taxon>
        <taxon>Oomycota</taxon>
        <taxon>Peronosporomycetes</taxon>
        <taxon>Peronosporales</taxon>
        <taxon>Peronosporaceae</taxon>
        <taxon>Phytophthora</taxon>
    </lineage>
</organism>
<dbReference type="InParanoid" id="D0NJW1"/>
<dbReference type="VEuPathDB" id="FungiDB:PITG_12929"/>
<name>D0NJW1_PHYIT</name>
<dbReference type="OMA" id="INRIQNT"/>
<gene>
    <name evidence="2" type="ORF">PITG_12929</name>
</gene>
<evidence type="ECO:0000313" key="2">
    <source>
        <dbReference type="EMBL" id="EEY59798.1"/>
    </source>
</evidence>
<keyword evidence="1" id="KW-0472">Membrane</keyword>
<feature type="transmembrane region" description="Helical" evidence="1">
    <location>
        <begin position="60"/>
        <end position="78"/>
    </location>
</feature>